<dbReference type="InterPro" id="IPR002017">
    <property type="entry name" value="Spectrin_repeat"/>
</dbReference>
<keyword evidence="4" id="KW-0597">Phosphoprotein</keyword>
<keyword evidence="12" id="KW-0472">Membrane</keyword>
<comment type="caution">
    <text evidence="16">The sequence shown here is derived from an EMBL/GenBank/DDBJ whole genome shotgun (WGS) entry which is preliminary data.</text>
</comment>
<dbReference type="GO" id="GO:0030056">
    <property type="term" value="C:hemidesmosome"/>
    <property type="evidence" value="ECO:0007669"/>
    <property type="project" value="TreeGrafter"/>
</dbReference>
<evidence type="ECO:0000256" key="9">
    <source>
        <dbReference type="PROSITE-ProRule" id="PRU00192"/>
    </source>
</evidence>
<feature type="coiled-coil region" evidence="10">
    <location>
        <begin position="5060"/>
        <end position="5212"/>
    </location>
</feature>
<evidence type="ECO:0000256" key="3">
    <source>
        <dbReference type="ARBA" id="ARBA00022490"/>
    </source>
</evidence>
<feature type="domain" description="Calponin-homology (CH)" evidence="14">
    <location>
        <begin position="43"/>
        <end position="146"/>
    </location>
</feature>
<dbReference type="FunFam" id="1.10.418.10:FF:000048">
    <property type="entry name" value="Short stop, isoform B"/>
    <property type="match status" value="1"/>
</dbReference>
<reference evidence="16 17" key="1">
    <citation type="submission" date="2020-04" db="EMBL/GenBank/DDBJ databases">
        <authorList>
            <person name="Laetsch R D."/>
            <person name="Stevens L."/>
            <person name="Kumar S."/>
            <person name="Blaxter L. M."/>
        </authorList>
    </citation>
    <scope>NUCLEOTIDE SEQUENCE [LARGE SCALE GENOMIC DNA]</scope>
</reference>
<evidence type="ECO:0000256" key="10">
    <source>
        <dbReference type="SAM" id="Coils"/>
    </source>
</evidence>
<feature type="transmembrane region" description="Helical" evidence="12">
    <location>
        <begin position="196"/>
        <end position="221"/>
    </location>
</feature>
<dbReference type="EMBL" id="CADEPM010000006">
    <property type="protein sequence ID" value="CAB3407855.1"/>
    <property type="molecule type" value="Genomic_DNA"/>
</dbReference>
<evidence type="ECO:0000259" key="15">
    <source>
        <dbReference type="PROSITE" id="PS51460"/>
    </source>
</evidence>
<gene>
    <name evidence="16" type="ORF">CBOVIS_LOCUS9715</name>
</gene>
<dbReference type="PROSITE" id="PS51460">
    <property type="entry name" value="GAR"/>
    <property type="match status" value="1"/>
</dbReference>
<feature type="coiled-coil region" evidence="10">
    <location>
        <begin position="4267"/>
        <end position="4351"/>
    </location>
</feature>
<keyword evidence="2 9" id="KW-0728">SH3 domain</keyword>
<evidence type="ECO:0000256" key="2">
    <source>
        <dbReference type="ARBA" id="ARBA00022443"/>
    </source>
</evidence>
<dbReference type="SMART" id="SM00150">
    <property type="entry name" value="SPEC"/>
    <property type="match status" value="27"/>
</dbReference>
<dbReference type="GO" id="GO:0045104">
    <property type="term" value="P:intermediate filament cytoskeleton organization"/>
    <property type="evidence" value="ECO:0007669"/>
    <property type="project" value="InterPro"/>
</dbReference>
<keyword evidence="12" id="KW-1133">Transmembrane helix</keyword>
<feature type="coiled-coil region" evidence="10">
    <location>
        <begin position="6864"/>
        <end position="6891"/>
    </location>
</feature>
<feature type="coiled-coil region" evidence="10">
    <location>
        <begin position="4109"/>
        <end position="4136"/>
    </location>
</feature>
<dbReference type="PROSITE" id="PS50021">
    <property type="entry name" value="CH"/>
    <property type="match status" value="2"/>
</dbReference>
<keyword evidence="7" id="KW-0009">Actin-binding</keyword>
<dbReference type="Gene3D" id="2.30.30.40">
    <property type="entry name" value="SH3 Domains"/>
    <property type="match status" value="1"/>
</dbReference>
<dbReference type="InterPro" id="IPR001715">
    <property type="entry name" value="CH_dom"/>
</dbReference>
<dbReference type="SUPFAM" id="SSF46966">
    <property type="entry name" value="Spectrin repeat"/>
    <property type="match status" value="22"/>
</dbReference>
<dbReference type="Pfam" id="PF02187">
    <property type="entry name" value="GAS2"/>
    <property type="match status" value="1"/>
</dbReference>
<keyword evidence="6" id="KW-0677">Repeat</keyword>
<dbReference type="InterPro" id="IPR001101">
    <property type="entry name" value="Plectin_repeat"/>
</dbReference>
<evidence type="ECO:0000256" key="6">
    <source>
        <dbReference type="ARBA" id="ARBA00022737"/>
    </source>
</evidence>
<dbReference type="GO" id="GO:0003779">
    <property type="term" value="F:actin binding"/>
    <property type="evidence" value="ECO:0007669"/>
    <property type="project" value="UniProtKB-KW"/>
</dbReference>
<dbReference type="InterPro" id="IPR001589">
    <property type="entry name" value="Actinin_actin-bd_CS"/>
</dbReference>
<dbReference type="PROSITE" id="PS00019">
    <property type="entry name" value="ACTININ_1"/>
    <property type="match status" value="1"/>
</dbReference>
<evidence type="ECO:0000313" key="16">
    <source>
        <dbReference type="EMBL" id="CAB3407855.1"/>
    </source>
</evidence>
<evidence type="ECO:0000259" key="13">
    <source>
        <dbReference type="PROSITE" id="PS50002"/>
    </source>
</evidence>
<dbReference type="CDD" id="cd00176">
    <property type="entry name" value="SPEC"/>
    <property type="match status" value="10"/>
</dbReference>
<dbReference type="Proteomes" id="UP000494206">
    <property type="component" value="Unassembled WGS sequence"/>
</dbReference>
<dbReference type="GO" id="GO:0008017">
    <property type="term" value="F:microtubule binding"/>
    <property type="evidence" value="ECO:0007669"/>
    <property type="project" value="InterPro"/>
</dbReference>
<feature type="coiled-coil region" evidence="10">
    <location>
        <begin position="4477"/>
        <end position="4504"/>
    </location>
</feature>
<dbReference type="Gene3D" id="1.20.58.60">
    <property type="match status" value="21"/>
</dbReference>
<dbReference type="PROSITE" id="PS00020">
    <property type="entry name" value="ACTININ_2"/>
    <property type="match status" value="1"/>
</dbReference>
<proteinExistence type="predicted"/>
<comment type="subcellular location">
    <subcellularLocation>
        <location evidence="1">Cytoplasm</location>
        <location evidence="1">Cytoskeleton</location>
    </subcellularLocation>
</comment>
<dbReference type="PANTHER" id="PTHR23169:SF23">
    <property type="entry name" value="SHORT STOP, ISOFORM H"/>
    <property type="match status" value="1"/>
</dbReference>
<dbReference type="GO" id="GO:0005874">
    <property type="term" value="C:microtubule"/>
    <property type="evidence" value="ECO:0007669"/>
    <property type="project" value="UniProtKB-KW"/>
</dbReference>
<dbReference type="InterPro" id="IPR041615">
    <property type="entry name" value="Desmoplakin_SH3"/>
</dbReference>
<feature type="domain" description="GAR" evidence="15">
    <location>
        <begin position="7152"/>
        <end position="7224"/>
    </location>
</feature>
<dbReference type="PANTHER" id="PTHR23169">
    <property type="entry name" value="ENVOPLAKIN"/>
    <property type="match status" value="1"/>
</dbReference>
<dbReference type="FunFam" id="1.20.58.60:FF:000284">
    <property type="entry name" value="VAB-10A protein"/>
    <property type="match status" value="1"/>
</dbReference>
<feature type="coiled-coil region" evidence="10">
    <location>
        <begin position="6641"/>
        <end position="6668"/>
    </location>
</feature>
<feature type="region of interest" description="Disordered" evidence="11">
    <location>
        <begin position="397"/>
        <end position="440"/>
    </location>
</feature>
<dbReference type="PROSITE" id="PS50002">
    <property type="entry name" value="SH3"/>
    <property type="match status" value="1"/>
</dbReference>
<evidence type="ECO:0000256" key="11">
    <source>
        <dbReference type="SAM" id="MobiDB-lite"/>
    </source>
</evidence>
<feature type="coiled-coil region" evidence="10">
    <location>
        <begin position="4656"/>
        <end position="4791"/>
    </location>
</feature>
<feature type="compositionally biased region" description="Basic and acidic residues" evidence="11">
    <location>
        <begin position="403"/>
        <end position="433"/>
    </location>
</feature>
<dbReference type="GO" id="GO:0005886">
    <property type="term" value="C:plasma membrane"/>
    <property type="evidence" value="ECO:0007669"/>
    <property type="project" value="UniProtKB-SubCell"/>
</dbReference>
<dbReference type="Pfam" id="PF00307">
    <property type="entry name" value="CH"/>
    <property type="match status" value="2"/>
</dbReference>
<keyword evidence="5" id="KW-0493">Microtubule</keyword>
<feature type="region of interest" description="Disordered" evidence="11">
    <location>
        <begin position="7279"/>
        <end position="7367"/>
    </location>
</feature>
<feature type="coiled-coil region" evidence="10">
    <location>
        <begin position="3987"/>
        <end position="4049"/>
    </location>
</feature>
<dbReference type="SMART" id="SM00033">
    <property type="entry name" value="CH"/>
    <property type="match status" value="2"/>
</dbReference>
<dbReference type="Pfam" id="PF17902">
    <property type="entry name" value="SH3_10"/>
    <property type="match status" value="1"/>
</dbReference>
<accession>A0A8S1F5W7</accession>
<dbReference type="InterPro" id="IPR018159">
    <property type="entry name" value="Spectrin/alpha-actinin"/>
</dbReference>
<evidence type="ECO:0000256" key="1">
    <source>
        <dbReference type="ARBA" id="ARBA00004245"/>
    </source>
</evidence>
<dbReference type="SUPFAM" id="SSF75399">
    <property type="entry name" value="Plakin repeat"/>
    <property type="match status" value="11"/>
</dbReference>
<dbReference type="FunFam" id="1.10.418.10:FF:000022">
    <property type="entry name" value="Short stop, isoform K"/>
    <property type="match status" value="1"/>
</dbReference>
<dbReference type="FunFam" id="1.20.58.60:FF:000254">
    <property type="entry name" value="VAB-10B protein"/>
    <property type="match status" value="1"/>
</dbReference>
<dbReference type="FunFam" id="3.30.920.20:FF:000002">
    <property type="entry name" value="dystonin isoform X1"/>
    <property type="match status" value="1"/>
</dbReference>
<evidence type="ECO:0000256" key="7">
    <source>
        <dbReference type="ARBA" id="ARBA00023203"/>
    </source>
</evidence>
<feature type="compositionally biased region" description="Low complexity" evidence="11">
    <location>
        <begin position="7316"/>
        <end position="7327"/>
    </location>
</feature>
<dbReference type="Pfam" id="PF00681">
    <property type="entry name" value="Plectin"/>
    <property type="match status" value="1"/>
</dbReference>
<dbReference type="FunFam" id="1.20.58.60:FF:000215">
    <property type="entry name" value="VAB-10B protein"/>
    <property type="match status" value="1"/>
</dbReference>
<dbReference type="CDD" id="cd21189">
    <property type="entry name" value="CH_PLEC-like_rpt2"/>
    <property type="match status" value="1"/>
</dbReference>
<dbReference type="InterPro" id="IPR049538">
    <property type="entry name" value="PCN-like_spectrin-like_rpt"/>
</dbReference>
<dbReference type="InterPro" id="IPR003108">
    <property type="entry name" value="GAR_dom"/>
</dbReference>
<feature type="compositionally biased region" description="Basic and acidic residues" evidence="11">
    <location>
        <begin position="7333"/>
        <end position="7348"/>
    </location>
</feature>
<dbReference type="InterPro" id="IPR036534">
    <property type="entry name" value="GAR_dom_sf"/>
</dbReference>
<dbReference type="InterPro" id="IPR036872">
    <property type="entry name" value="CH_dom_sf"/>
</dbReference>
<dbReference type="InterPro" id="IPR043197">
    <property type="entry name" value="Plakin"/>
</dbReference>
<dbReference type="OrthoDB" id="2250192at2759"/>
<dbReference type="InterPro" id="IPR001452">
    <property type="entry name" value="SH3_domain"/>
</dbReference>
<keyword evidence="3" id="KW-0963">Cytoplasm</keyword>
<dbReference type="SMART" id="SM00243">
    <property type="entry name" value="GAS2"/>
    <property type="match status" value="1"/>
</dbReference>
<evidence type="ECO:0000256" key="4">
    <source>
        <dbReference type="ARBA" id="ARBA00022553"/>
    </source>
</evidence>
<evidence type="ECO:0000313" key="17">
    <source>
        <dbReference type="Proteomes" id="UP000494206"/>
    </source>
</evidence>
<dbReference type="GO" id="GO:0005198">
    <property type="term" value="F:structural molecule activity"/>
    <property type="evidence" value="ECO:0007669"/>
    <property type="project" value="TreeGrafter"/>
</dbReference>
<dbReference type="Gene3D" id="3.90.1290.10">
    <property type="entry name" value="Plakin repeat"/>
    <property type="match status" value="8"/>
</dbReference>
<dbReference type="FunFam" id="1.20.58.60:FF:000319">
    <property type="entry name" value="Protein CBG15811"/>
    <property type="match status" value="1"/>
</dbReference>
<feature type="domain" description="SH3" evidence="13">
    <location>
        <begin position="1081"/>
        <end position="1138"/>
    </location>
</feature>
<protein>
    <submittedName>
        <fullName evidence="16">Uncharacterized protein</fullName>
    </submittedName>
</protein>
<evidence type="ECO:0000259" key="14">
    <source>
        <dbReference type="PROSITE" id="PS50021"/>
    </source>
</evidence>
<dbReference type="GO" id="GO:0005737">
    <property type="term" value="C:cytoplasm"/>
    <property type="evidence" value="ECO:0007669"/>
    <property type="project" value="TreeGrafter"/>
</dbReference>
<feature type="coiled-coil region" evidence="10">
    <location>
        <begin position="1393"/>
        <end position="1427"/>
    </location>
</feature>
<dbReference type="Gene3D" id="3.30.920.20">
    <property type="entry name" value="Gas2-like domain"/>
    <property type="match status" value="1"/>
</dbReference>
<evidence type="ECO:0000256" key="5">
    <source>
        <dbReference type="ARBA" id="ARBA00022701"/>
    </source>
</evidence>
<dbReference type="GO" id="GO:0042060">
    <property type="term" value="P:wound healing"/>
    <property type="evidence" value="ECO:0007669"/>
    <property type="project" value="TreeGrafter"/>
</dbReference>
<name>A0A8S1F5W7_9PELO</name>
<dbReference type="GO" id="GO:0031122">
    <property type="term" value="P:cytoplasmic microtubule organization"/>
    <property type="evidence" value="ECO:0007669"/>
    <property type="project" value="TreeGrafter"/>
</dbReference>
<dbReference type="SMART" id="SM00250">
    <property type="entry name" value="PLEC"/>
    <property type="match status" value="18"/>
</dbReference>
<dbReference type="CDD" id="cd21188">
    <property type="entry name" value="CH_PLEC-like_rpt1"/>
    <property type="match status" value="1"/>
</dbReference>
<dbReference type="Gene3D" id="1.10.418.10">
    <property type="entry name" value="Calponin-like domain"/>
    <property type="match status" value="2"/>
</dbReference>
<dbReference type="InterPro" id="IPR035915">
    <property type="entry name" value="Plakin_repeat_sf"/>
</dbReference>
<evidence type="ECO:0000256" key="12">
    <source>
        <dbReference type="SAM" id="Phobius"/>
    </source>
</evidence>
<dbReference type="Pfam" id="PF21020">
    <property type="entry name" value="Spectrin_4"/>
    <property type="match status" value="1"/>
</dbReference>
<dbReference type="GO" id="GO:0005882">
    <property type="term" value="C:intermediate filament"/>
    <property type="evidence" value="ECO:0007669"/>
    <property type="project" value="TreeGrafter"/>
</dbReference>
<keyword evidence="17" id="KW-1185">Reference proteome</keyword>
<dbReference type="Pfam" id="PF00435">
    <property type="entry name" value="Spectrin"/>
    <property type="match status" value="5"/>
</dbReference>
<feature type="region of interest" description="Disordered" evidence="11">
    <location>
        <begin position="1726"/>
        <end position="1763"/>
    </location>
</feature>
<sequence>MVERYRQSTPSSSAYGDAIDSFEKEVLDHYETNREKHNDERDNIQKKTFTKWVNKHLSKAGLKVDDLFVDLRDGYALIALLEALTGERIQKENGYTRFHRIQNVQYCLDFLKKKNIKLVNIRPEDIVEGNGKLTLGLIWTIILNFQVSVIRQRLLLEAQHERAHARTSDSHTSQACMTLVSSWWPMEMLPDGVSNLVLIVFCMIFEICSRIACFVLGIGCIDEIVRNERRLTCDGGDPTYTTAAAATAEEEEVGATPRQVNHPTYSHACDFCDSYVWHATACLGTTALLLFGFATTLIMFKVVRSYSKKAERKQESSRGASQSSAAIGAVGGGSSQYYEEYRNGGAIGGGVAGNGSMSSVHHHQFNGGSNGQLMHHADNKHLSNAFIQHQAATGGFSESSSYETREHFERKVQRVKKTRGERERSRSMRRDEVSEALQGSDATSARDALLQWARKVTSGYPRVNVTNFSSSWRDGLAFNAILHRYRPNIIDWNKISSDSVSNRERLDNAFAAAEKEFGVSRLLDAEDVDTNNPDEKSIITYVSSLYNALPHLPELNRLQKVQQEYIEEAHEWREWVERATRLVDDRLLSGTAAELIYELQRFRDDDLPPKDEQRKGLIKVYDYLEKVMRNTEFFAIPTQYTGPELQRCWNELLNSIDRRFEILEHHRIAEGNANDLISRLERGIGITNEKLDLILKRIEDVEARVDTSPPAAVERTVSEIVEDLNLLENPIAGFFEDVEELKTNNHPEANDFYRRVYGLHQRRTAYLDRLTNQILVRLGVRTETLQKENLARLEGIRQTSFSRVEECIEWVRVRMEKLTTMEFLEDLETLETMFEQHKLDNRDIQDFRQNVDECIARQAEVSAEDTYEYCELLRILESEYQQLRDLSAGRMLDLDSLIAFVRAAQLELIWVSEREEIEVTRNWSDIKQLELPMLTNYYKQLLHEMELREKQYNDVHNQGAALLNQGHPAVHVIEAYLRTMQNQWDWLLALSKCLEEHLRDALNLKSFMEEAADAESWIEEQATRLENNYNRTDFSLEEGERFLRELDEIKEILNKYHGVLMALTERCATISPLWQRGDRIPHPINVTALCDYSDKNITIKAGDDVVLLDNSDLIKWTVRDLSGVEGQVPSVVFRIPPPDAKLTAFLNRLLQQFEKLKKLWEKKHRMVRFNMVLNTMRTIQGWDLDTFNSIDPDQRDAIMKALNDDANKLLSELDPNDPLVLRLREELRKTNEHFWNLLNASQKPPEPDWASQYDQKMAELLRKLEESWRILNDNVGKPVSRTPEDLERVIHEHKRFEDALQGLDADVANVKELFRNLPNPTPTQRVNNDRLSALWDDLWDLSRMYVERIKVLESVLNGMVEVADIVKQHEITLNSFDDLPAALDKLRGHHSQLLEINMVLKQQQNIIDQLNKNVALLRQHVARTRINEGHHPDVDVIEDEVQKLNVRWENVNSQIADRLIAAEKALQIQMVYRSEYETEMAWLDTVEETINRLRKPEELRPEQYQQQLDLLVAEYSHLQEHTQAIENVNKEGGKFIRDAKSYDAKMGQYADAIVGVHGHGIRDLFRRTKPQPKNGATIVTEELELLNRRFAQLSSLILERSNTMQVLIQNWKRQKQLFMCDLNSWFDTHIPHLQEEEDRRRAEEEEKRRAFEAARKKALEDAERLRREREAAERERRRREEEERRRREEEERRRREEEERRRREQEERDRERERLRREEEERRRREEEERRRREQEERDRERERLRREDEERRRREEEERRRREQEERDRERQRREDEERRRREEEERRRREEEENRKKPPADIHLDIKKPFEFREIVTTGTGDEFDELKPLEDHAKISEVDDEMQTFAEETIVNTQFYEMEGTLHKQTGEIVTFVEAIRQGLLDLHSGGGQFFDLLNGSKISLEKAAELGYIDGAFQEVLNTKWGINHPETGESITLLEAIQIGLYDPEIRQIRDINTREILSMVDCTSKRIFNFDTMHKLIKMGILKLPPMGLSQAIEQGVINTETGYFTGKYTKETMPIKDAIYHGYVQIVTAQTAPQIAITLTDAIENDFINANNGEFNDRNTNDQFTLRDAVSKKHNLLNMTVPEIVNTAENKRLNLGEALVRNAISSRNGNFTDLQSRRSYSLKEAHRDELICKPLTLTEASQRDLIDSKGFFVDRGTKNRYSLLEAISTGLLDAEVRHIVDPDENDVISMAEALERGVLTPNGRIVLEKQQKEFTVSEAIREGLLTKRVRHTIFDVKGIRNTQTDQLLSYNEAVEAAVIVPNAERVVDLATQESYLISDARAKNLIDETLHELLTKPVGIKSERGDFDLNLVRAVSQGFIDPSKGVFFNKKTKRELSTREAYQDGLLSLRGAIQVSALLDVPPSLMTPSKKIDKKKRISRPGAQGLELASNQVKVTIAEAMKQGLIDSRTQRFRQGDIDMSLDDALSQGLIDPASEWIVPARDKGAGPTIEEKTTEKVTETGQQLAPKYYPDRNIEESVTTVKRVRTTETTALGGPGGVSVYRSITGGKGAIEVPSTGYHIYEAERKGLIDLTTGQITAPNVDRSITFAEGIEHGIIDASTISVRDPRTGRHVGIKEALEKNLIEKDGSVNGRNIEKSIEDKNIVIEAEPLVPLNNQSKNIIQIPSGNGPIISFRPVGQPIVEESVQSWEFDAHEGVFIDHHSNERMTIERALASGKIAPEDISVRDALTGREMSFTEAEKWGIIDTKGRYYMDKSQNKRMSYTEAAQQHHMYPTGGVPDNAADAVHTTVKIQTRTQVAKKEALSSGVPLSENTLGKALALGWYDASSGTFTNPDTQKPMTLKESIIKGLFNPYDTTVVDKRTGKEYSLLEAIQEGLVDDTAGTVKNTQTGQTMSLSDAVNAGIIKGKNFGDSLDSSLFSGRLDLSTGHYTEPTGGRVPLHEALNKNLVDQSSVVVRDPSTGHEYSYREAVSRRIVDPDRGLIHNNDTKESTSFSQALTTGLLASSSSNQRPSTHTQQRLVEQRLQLTPFAPNQVSTRSEDGRHEFVDLGGGKQVRVKVVKGEGGVEKGEYVDPSTGMKFTIQMQGDPFVTETKTSVKSTSQVQSVELEPHAEFVGIDRIRDKRNNRIMSLEDAKRMGLAKVDKKGKQMTKSYQVFRSNIQNAVNRGIKDAHDEKISLEDAIRAGIVDIRNLTYRHPKSGESISLTQAANMGLIDVTLSEILPKGITHPGTNENISIKRAIDLGIVDPRTGEVRDPRTREQLTWLDILKTVYQAISTDGVFDPTKGHHVPVTSALNDGLINASTGNYHNPITGEVVPLNDAVERGLIDRGTYETITKPFVTDFRTNRQLNLVEAVRERLVDPKNRTIQLSRQSVVPIAKAIQDGRIPFEIGEKLRRVDKLTFAEALGKGLIDSKSNIFTDPDTGRQMTIAQAIDAGFIDTGSVEGIEGNDEKNLANVLHSSDFDENSGRIRDKKTGLYLTFSDAVNRGVIDGDSLIHLQEGDELVTLRDALNRKKIDSDGKFVDGNNRLKLSDAVRTGRITVIASPSEAVQAVTEGVKRRDAEGYKFKITEYEDAEKQRQSVPKWREQTTVTKLTPQIQEPGLSVRMRQSVTSIGDRARSFIDDPSTLADLQQDFLSNLEANKFDTDERIIENPQTHQRVSVREATETGLLDVLTGEIVHPETGRRLSIPKAVHMKLVGNDAAKRLMEGLNMPIEEVHIASQTISSTHRSPSPVFATASVSQPAGGVVTREYTKTINWHGQPSELRNSKTDPLAPYTSVTTSNADADDAPSWARKHTIQVPSFTSIRLQENVTRVVSYREAEIGDMITDLSRFKEEIFTSHLVFDPNPQSVEAASKNVEKVKDSLDAWRDRIKERLDAIDDLCRDEADSLTPEQFAALREKRRVLADEYENVLRTVEGIHSRLNILAALLIEFSSLTSSMQSWMTDRTRLGGDIRHKSADPLKLDEARYEAKSLLEEVQREEYRLKNIGASVIRIEQEIEAMYEDMRSSASASIPAGVSVEEVQETKRRVEDDYAQLLRQCQDLIQFQNRVHAMNDEHAQHARKADEWIQSLQQEIEDVERASVPDDERLMRIEELNRMAAGGSSQLDEAEIASQRLISALEGTSAADEVRQRHEEISNQRRSKHRGVLDRLQQNMNEAAARKAEAEGVKQAVSNLLVWSRQVAEKTKEPVELPLNEISLNEAKRDEQVLSGEIESKLALVDDLERKAKDVGDGDSHNALQECKQKLIRSRSDLKGHRDNIFDAINGLHLVNSNGEKLARGIDAVSGKLRVTSGRDAARMQEAQDDVEQLIRNMLDLEVAAKNVCDIPNVTRTEPIIEKAKDLRRRVDSCAQELDAKRGKLAEVDALENEFEDAKQRTSDWLAKFDEDLKALGKVSIDKEKLATQRKETASMAERHTHALEKLDELEAIATRLGNVDDAQGAIKGANAMRQVADLTAKVQQQDNELKQRAALINKNDAKARSFDAAEDEAVKYMNKRKETLAGLPIPITKDVVKAQLQELERMDKAARTEQRRVEEARFAAREIARQASIEAEAEEMLKREKSLADEWDSLADLYDSVRDRTRDAEKLLDECQQIEKWIGAKKKMVDTIGAPSTDAAVARSQTGQIQLMKAETEGEKAALDNVNTMANELIGKSGTDENNVKELVTKMDNLNRRWNSFEGGLDDKSGRIEQAAKLGDELRQINKQLKNEIADLESNVEKASTMSPSDLGEQLSTLDGLKSRFGVVDKSLNNLKNILDAAEDLEVDANNLAEIQEHFESTQKKADEIERKIDNVKKAALNAQNQEVELEKKLDELLSLVNTAENNLAQAAPICADSAKLADESKAAKEIYRNLVDNEGDFSLLKAMLNDELKKKPDSKLKGKLDELNGKWGRAVAGARDRKDLADRVAELVKQFSDSESALEQRLKTDKDEIEILLSNNNPNNTELADGLKLVEMTMARRMADVEALNGVMNRIEASAPGPDANRLRRKADKLSDDCKVISKRARAAAAQAQRKNDFFAKFQRAAEEVAQFADSQKIKIDDAIEKDAMSSERVQSKINEIDDFWSLKNRELRTAGDEIKNDGTPEDVEMVDSTIDRLKAAIDSLLAQLNEQNERLGEKKEAEDRVNSITQKAAQKINSLVAEISDLDPVGRSRDELKKQKDEVEKLAQELDDAETKIIELNAEWDAALDTGVVGVPAYETNKSNVDELNKLAARARKRLGQREKKLNETEDEIDKLHKEADEIVAELKNVGESEVLAENQQLNDPRMIAEKVKQLKEALKPIGEKMDGFNSDCKLMIKTAGPDGDTSELDSLLNQVGDAWSNIVGKVSDKEMIVDAAVQQMGRFEDAYRALLNWLEETEEMMDNQKAPSADPKVSKAQLHAYEVLLKHVEDKKASVDGFAAMIAKMVENTKNPEEKKNLISKDEQVKTRYEDLLTGAQERQRRLLDAVDLAERLNEVVIPLEQWMSGAEKRLSGLSKVPITIEKAKLMLVEQDELQNELESKSDDFKSVLEIAPILSSLVSVEDANAVNGQVQQIEFRIRALDSGITAMKPLLEDFLQQIQDFTLDSEDMTKWVEETEKKLNDLDDLPIAPDDLIEQSNILADITSAIADRDETMTSIFEVGRQLALQGEPEEALQAQRKLDELKFRYSDLMKSADDKIALLTKAIPLSDKFHEGFEGVMEWLDAVEQDLQHLDEEDPDTQAEFIFALEEDISNWRPEVDELTAISTQLQALCSPEKSEELLQNTTEMNKMVNSVADRVSRKAERIEMHGKQSRAVLDDLSYLVEWFADARKRIEAAGPPSIDPEFLRTQLKHQKLMNEEVNANKVQLRNVTTEAKKVARQLGAEGTEANTELVDKCDEGKELVDEVCSMCLERTELLERGLVLAEQLAEKFDDLNEWLDHMENELQNAPSVTTATPANELRAMHDHNNELSHMLAAYRPIIDRFRGDVAALQEICAEREGKPLGEIAGEVIARYDEIREAVRGRGQAIDNTMNATVGFGECLETLVSNLQNAADRLRDNQGISADPSVLEGRLAENSSIIESLRDKQQAYDNLKQSANELLASAPEGDAAAGDIENKLGRLDKLWKEIESEALDRGVVLEDVLKKAKFFWNELDSCQKAVDDLRTRLDLVEPATGQPQQIAAQQEVLAEVAAEMERTRPRIEALSIAGQQLANYVSNDEKTVIDAQVANVHGGFSTITALFAEKKRDLIAAMEEAMSFHDDLQALLVWLDSAEKRVAQMSPVESAKQMAEIGKLLEELRAFKDEVDEHGVSKERVVNTAHQLAADAPSHLAAAVRQPIAELNGRWTRLYATLAEREHKLESSLLQMGNLSDAIAQLTAWMDKTKATLIEIAPSKNSVNLRDIEIAQCKLAVISNDVHSHAQSVNTVNQAAAQYGKNAGGVDADTKEKLVQMNEKWAEIQDLLAKLSGVMEVAKAQAENVGGEVEKWQNWLEETEAQLVNTKPTGGLPETAEAQLDEFRVLKADVEQNTGAFEAHLAEMANGEKNNEWMAKSHATLKSKWMKVKELLVDREKKLQVAFEQAVALEQALNDMEHWIVDAERKMADFPPISRLPDVVGKQLADHESWMEEVAGRKAAMAQHQAAGVRMQYYCEKKDAIPIKNRVVSLKHRCEKISSRTAERAKQLAAARDEVATWQDGVHELDAFIADVLDKINADGDAMTSSLEKLKARLEEIKEAQQDVTAKQPVFEVTRRRGIALAEHATRSEYKTIASANEKLAKRWNEMVKKVRDRLREAEQSVLEGGAFEEAMNNLESWVDDELERYEQDEKAKVFGDIDGVRALVDEENRRAAERKNKENGVKTVAKKADALIASGVDESDTIKEAKDRLMDKWKMVEEAAKRRSDSIKEAEEAASVFDAKAHTLLDWLAVEEQKLKTPAGSVKAALAEVEKVKKEMDEAKQKYQECLEKGAEILDKCQPQSEQTLKNWIRVVEARWKEVSEKVDEKEFALLEEEQKEKEREEQIARLAAFAAKKREELNAMIDRPLAQDLDTMEVHLKEMSDLDFELREKQPEVDAACKVVKKGVRNPGAELLSNEWKKLWLDAMGLQSSLDAQKELLDEMKRLEGWKWEDWKERYVEWNDHAKARVSDLFRRIDRLHTGNVPRQVFIDGIIGSNIVPNSTVTYSKFPTSRLEMAKVADLFDKGDGMINSKEFINALRFDSSNRNAKPQTDTEKITHEIERQKKSCSCCQPYQIEKISDNHYRFGDTHIKRMVRILRSTVMVRVGGGWESLDEFLHKHDPCRAKGRLNINMFPEAKPTHALDSMRAFTKNRYAKIPEHVPVSGTPGPIMKIREKTERSVPMSGGLGGTAGYTPTSSLPSRIPRAPSDLSAGRLSRVGSQSNSRSSLFDTPSRPDSRASSEAGDRQTRIPSLRSKKGVRYNPPSAK</sequence>
<dbReference type="SUPFAM" id="SSF47576">
    <property type="entry name" value="Calponin-homology domain, CH-domain"/>
    <property type="match status" value="1"/>
</dbReference>
<feature type="domain" description="Calponin-homology (CH)" evidence="14">
    <location>
        <begin position="443"/>
        <end position="550"/>
    </location>
</feature>
<keyword evidence="12" id="KW-0812">Transmembrane</keyword>
<feature type="transmembrane region" description="Helical" evidence="12">
    <location>
        <begin position="275"/>
        <end position="300"/>
    </location>
</feature>
<dbReference type="SUPFAM" id="SSF143575">
    <property type="entry name" value="GAS2 domain-like"/>
    <property type="match status" value="1"/>
</dbReference>
<keyword evidence="10" id="KW-0175">Coiled coil</keyword>
<organism evidence="16 17">
    <name type="scientific">Caenorhabditis bovis</name>
    <dbReference type="NCBI Taxonomy" id="2654633"/>
    <lineage>
        <taxon>Eukaryota</taxon>
        <taxon>Metazoa</taxon>
        <taxon>Ecdysozoa</taxon>
        <taxon>Nematoda</taxon>
        <taxon>Chromadorea</taxon>
        <taxon>Rhabditida</taxon>
        <taxon>Rhabditina</taxon>
        <taxon>Rhabditomorpha</taxon>
        <taxon>Rhabditoidea</taxon>
        <taxon>Rhabditidae</taxon>
        <taxon>Peloderinae</taxon>
        <taxon>Caenorhabditis</taxon>
    </lineage>
</organism>
<evidence type="ECO:0000256" key="8">
    <source>
        <dbReference type="ARBA" id="ARBA00023212"/>
    </source>
</evidence>
<keyword evidence="8" id="KW-0206">Cytoskeleton</keyword>